<dbReference type="Proteomes" id="UP001428774">
    <property type="component" value="Unassembled WGS sequence"/>
</dbReference>
<dbReference type="AlphaFoldDB" id="A0AAW9SUI9"/>
<name>A0AAW9SUI9_9RHOB</name>
<protein>
    <submittedName>
        <fullName evidence="1">Uncharacterized protein</fullName>
    </submittedName>
</protein>
<organism evidence="1 2">
    <name type="scientific">Ponticoccus litoralis</name>
    <dbReference type="NCBI Taxonomy" id="422297"/>
    <lineage>
        <taxon>Bacteria</taxon>
        <taxon>Pseudomonadati</taxon>
        <taxon>Pseudomonadota</taxon>
        <taxon>Alphaproteobacteria</taxon>
        <taxon>Rhodobacterales</taxon>
        <taxon>Roseobacteraceae</taxon>
        <taxon>Ponticoccus</taxon>
    </lineage>
</organism>
<dbReference type="EMBL" id="JBDNCH010000003">
    <property type="protein sequence ID" value="MEN9063000.1"/>
    <property type="molecule type" value="Genomic_DNA"/>
</dbReference>
<gene>
    <name evidence="1" type="ORF">ABFB10_20500</name>
</gene>
<reference evidence="1 2" key="1">
    <citation type="submission" date="2024-05" db="EMBL/GenBank/DDBJ databases">
        <title>Genome sequence of Ponticoccus litoralis KCCM 90028.</title>
        <authorList>
            <person name="Kim J.M."/>
            <person name="Lee J.K."/>
            <person name="Choi B.J."/>
            <person name="Bayburt H."/>
            <person name="Baek J.H."/>
            <person name="Jeon C.O."/>
        </authorList>
    </citation>
    <scope>NUCLEOTIDE SEQUENCE [LARGE SCALE GENOMIC DNA]</scope>
    <source>
        <strain evidence="1 2">KCCM 90028</strain>
    </source>
</reference>
<accession>A0AAW9SUI9</accession>
<proteinExistence type="predicted"/>
<sequence length="53" mass="5763">MSRHERLYTPLTTRLFPKAGGADRYRISGLAARCDWVVLSDTQPPVTAASATG</sequence>
<evidence type="ECO:0000313" key="1">
    <source>
        <dbReference type="EMBL" id="MEN9063000.1"/>
    </source>
</evidence>
<dbReference type="RefSeq" id="WP_347168107.1">
    <property type="nucleotide sequence ID" value="NZ_JBDNCH010000003.1"/>
</dbReference>
<comment type="caution">
    <text evidence="1">The sequence shown here is derived from an EMBL/GenBank/DDBJ whole genome shotgun (WGS) entry which is preliminary data.</text>
</comment>
<evidence type="ECO:0000313" key="2">
    <source>
        <dbReference type="Proteomes" id="UP001428774"/>
    </source>
</evidence>
<keyword evidence="2" id="KW-1185">Reference proteome</keyword>